<dbReference type="OrthoDB" id="10396413at2759"/>
<keyword evidence="1" id="KW-0175">Coiled coil</keyword>
<comment type="caution">
    <text evidence="2">The sequence shown here is derived from an EMBL/GenBank/DDBJ whole genome shotgun (WGS) entry which is preliminary data.</text>
</comment>
<feature type="non-terminal residue" evidence="2">
    <location>
        <position position="1"/>
    </location>
</feature>
<sequence length="109" mass="12529">MDHAKKEAHIRATRECIEGLEERQQALRAEREDLIVHAVTGETRIEESVDSNCASRRLFAEDLPLVVTRLQSQRHSQRIFRIFVKMSASNMFHQNVFDGMNGLFDGMNG</sequence>
<dbReference type="AlphaFoldDB" id="A0A6A4LCQ5"/>
<keyword evidence="3" id="KW-1185">Reference proteome</keyword>
<evidence type="ECO:0000313" key="2">
    <source>
        <dbReference type="EMBL" id="KAE9454304.1"/>
    </source>
</evidence>
<evidence type="ECO:0000256" key="1">
    <source>
        <dbReference type="SAM" id="Coils"/>
    </source>
</evidence>
<accession>A0A6A4LCQ5</accession>
<organism evidence="2 3">
    <name type="scientific">Rhododendron williamsianum</name>
    <dbReference type="NCBI Taxonomy" id="262921"/>
    <lineage>
        <taxon>Eukaryota</taxon>
        <taxon>Viridiplantae</taxon>
        <taxon>Streptophyta</taxon>
        <taxon>Embryophyta</taxon>
        <taxon>Tracheophyta</taxon>
        <taxon>Spermatophyta</taxon>
        <taxon>Magnoliopsida</taxon>
        <taxon>eudicotyledons</taxon>
        <taxon>Gunneridae</taxon>
        <taxon>Pentapetalae</taxon>
        <taxon>asterids</taxon>
        <taxon>Ericales</taxon>
        <taxon>Ericaceae</taxon>
        <taxon>Ericoideae</taxon>
        <taxon>Rhodoreae</taxon>
        <taxon>Rhododendron</taxon>
    </lineage>
</organism>
<reference evidence="2 3" key="1">
    <citation type="journal article" date="2019" name="Genome Biol. Evol.">
        <title>The Rhododendron genome and chromosomal organization provide insight into shared whole-genome duplications across the heath family (Ericaceae).</title>
        <authorList>
            <person name="Soza V.L."/>
            <person name="Lindsley D."/>
            <person name="Waalkes A."/>
            <person name="Ramage E."/>
            <person name="Patwardhan R.P."/>
            <person name="Burton J.N."/>
            <person name="Adey A."/>
            <person name="Kumar A."/>
            <person name="Qiu R."/>
            <person name="Shendure J."/>
            <person name="Hall B."/>
        </authorList>
    </citation>
    <scope>NUCLEOTIDE SEQUENCE [LARGE SCALE GENOMIC DNA]</scope>
    <source>
        <strain evidence="2">RSF 1966-606</strain>
    </source>
</reference>
<feature type="coiled-coil region" evidence="1">
    <location>
        <begin position="10"/>
        <end position="37"/>
    </location>
</feature>
<protein>
    <submittedName>
        <fullName evidence="2">Uncharacterized protein</fullName>
    </submittedName>
</protein>
<name>A0A6A4LCQ5_9ERIC</name>
<evidence type="ECO:0000313" key="3">
    <source>
        <dbReference type="Proteomes" id="UP000428333"/>
    </source>
</evidence>
<gene>
    <name evidence="2" type="ORF">C3L33_13799</name>
</gene>
<dbReference type="Proteomes" id="UP000428333">
    <property type="component" value="Linkage Group LG08"/>
</dbReference>
<proteinExistence type="predicted"/>
<dbReference type="EMBL" id="QEFC01002129">
    <property type="protein sequence ID" value="KAE9454304.1"/>
    <property type="molecule type" value="Genomic_DNA"/>
</dbReference>